<name>A0ACB8CD45_DERSI</name>
<organism evidence="1 2">
    <name type="scientific">Dermacentor silvarum</name>
    <name type="common">Tick</name>
    <dbReference type="NCBI Taxonomy" id="543639"/>
    <lineage>
        <taxon>Eukaryota</taxon>
        <taxon>Metazoa</taxon>
        <taxon>Ecdysozoa</taxon>
        <taxon>Arthropoda</taxon>
        <taxon>Chelicerata</taxon>
        <taxon>Arachnida</taxon>
        <taxon>Acari</taxon>
        <taxon>Parasitiformes</taxon>
        <taxon>Ixodida</taxon>
        <taxon>Ixodoidea</taxon>
        <taxon>Ixodidae</taxon>
        <taxon>Rhipicephalinae</taxon>
        <taxon>Dermacentor</taxon>
    </lineage>
</organism>
<gene>
    <name evidence="1" type="ORF">HPB49_003540</name>
</gene>
<evidence type="ECO:0000313" key="2">
    <source>
        <dbReference type="Proteomes" id="UP000821865"/>
    </source>
</evidence>
<comment type="caution">
    <text evidence="1">The sequence shown here is derived from an EMBL/GenBank/DDBJ whole genome shotgun (WGS) entry which is preliminary data.</text>
</comment>
<evidence type="ECO:0000313" key="1">
    <source>
        <dbReference type="EMBL" id="KAH7940675.1"/>
    </source>
</evidence>
<keyword evidence="2" id="KW-1185">Reference proteome</keyword>
<dbReference type="EMBL" id="CM023476">
    <property type="protein sequence ID" value="KAH7940675.1"/>
    <property type="molecule type" value="Genomic_DNA"/>
</dbReference>
<dbReference type="Proteomes" id="UP000821865">
    <property type="component" value="Chromosome 7"/>
</dbReference>
<sequence length="522" mass="55631">MKPAGSAAAAQQQARKIGLAPAAGAASDSLRRAGQLTLHMPTQTPWIRPDELVIVLKPRINMYLRAAFGPGRIGTSVQGLTGSTANACVSAWPVWDQNIVVVGVKTEALASKLIGDVTLTIGDRQMPFHGHLKSTGETCKGVITEFLRHKLEWIDGEILYVWKLGTSNVAVVTFKGRRVPRFIPYCSENVPVRYYKKTVPACYRCGTLGHRADACPDDHPGRPNGAQLSTQVSHLWWKLLHWLCGVCGKIQEGVDAHSTLAETGTTGTPQARGTNISRDWRKETTGFHGTQNSTAQTEQLQAGPMSKPPTFQAGDFPPLVSAQQKTEHVLLVGPSADSFAQEMGIPLVDNGSLVSAKAKQRLEEFKSFRNTVQRSINVDKKEHDTVGAVAVDVAGHVACATSTGGLTGQRCGRVGDSPLVGAGGFADDSVCAISTTGHGEAIARSCLAYDMAMRLQAGSPAGEAVEQALQRMRLKTQGGCAGAILVVPTGTVVTATTTELLPWACRNARGYQCGSQPDEHPL</sequence>
<proteinExistence type="predicted"/>
<accession>A0ACB8CD45</accession>
<reference evidence="1" key="1">
    <citation type="submission" date="2020-05" db="EMBL/GenBank/DDBJ databases">
        <title>Large-scale comparative analyses of tick genomes elucidate their genetic diversity and vector capacities.</title>
        <authorList>
            <person name="Jia N."/>
            <person name="Wang J."/>
            <person name="Shi W."/>
            <person name="Du L."/>
            <person name="Sun Y."/>
            <person name="Zhan W."/>
            <person name="Jiang J."/>
            <person name="Wang Q."/>
            <person name="Zhang B."/>
            <person name="Ji P."/>
            <person name="Sakyi L.B."/>
            <person name="Cui X."/>
            <person name="Yuan T."/>
            <person name="Jiang B."/>
            <person name="Yang W."/>
            <person name="Lam T.T.-Y."/>
            <person name="Chang Q."/>
            <person name="Ding S."/>
            <person name="Wang X."/>
            <person name="Zhu J."/>
            <person name="Ruan X."/>
            <person name="Zhao L."/>
            <person name="Wei J."/>
            <person name="Que T."/>
            <person name="Du C."/>
            <person name="Cheng J."/>
            <person name="Dai P."/>
            <person name="Han X."/>
            <person name="Huang E."/>
            <person name="Gao Y."/>
            <person name="Liu J."/>
            <person name="Shao H."/>
            <person name="Ye R."/>
            <person name="Li L."/>
            <person name="Wei W."/>
            <person name="Wang X."/>
            <person name="Wang C."/>
            <person name="Yang T."/>
            <person name="Huo Q."/>
            <person name="Li W."/>
            <person name="Guo W."/>
            <person name="Chen H."/>
            <person name="Zhou L."/>
            <person name="Ni X."/>
            <person name="Tian J."/>
            <person name="Zhou Y."/>
            <person name="Sheng Y."/>
            <person name="Liu T."/>
            <person name="Pan Y."/>
            <person name="Xia L."/>
            <person name="Li J."/>
            <person name="Zhao F."/>
            <person name="Cao W."/>
        </authorList>
    </citation>
    <scope>NUCLEOTIDE SEQUENCE</scope>
    <source>
        <strain evidence="1">Dsil-2018</strain>
    </source>
</reference>
<protein>
    <submittedName>
        <fullName evidence="1">Uncharacterized protein</fullName>
    </submittedName>
</protein>